<evidence type="ECO:0000256" key="6">
    <source>
        <dbReference type="ARBA" id="ARBA00023235"/>
    </source>
</evidence>
<dbReference type="EC" id="5.3.1.17" evidence="7"/>
<reference evidence="13" key="4">
    <citation type="submission" date="2023-07" db="EMBL/GenBank/DDBJ databases">
        <title>Identification of Pectobacterium versatile causing blackleg of potato from New York State with a whole genome sequencing approach.</title>
        <authorList>
            <person name="Ma X."/>
            <person name="Swingle B."/>
        </authorList>
    </citation>
    <scope>NUCLEOTIDE SEQUENCE [LARGE SCALE GENOMIC DNA]</scope>
    <source>
        <strain evidence="13">NY1588A</strain>
    </source>
</reference>
<dbReference type="GO" id="GO:0042840">
    <property type="term" value="P:D-glucuronate catabolic process"/>
    <property type="evidence" value="ECO:0007669"/>
    <property type="project" value="TreeGrafter"/>
</dbReference>
<keyword evidence="4 7" id="KW-0479">Metal-binding</keyword>
<dbReference type="CDD" id="cd20491">
    <property type="entry name" value="cupin_KduI_C"/>
    <property type="match status" value="1"/>
</dbReference>
<proteinExistence type="inferred from homology"/>
<dbReference type="OrthoDB" id="9770644at2"/>
<evidence type="ECO:0000256" key="4">
    <source>
        <dbReference type="ARBA" id="ARBA00022723"/>
    </source>
</evidence>
<comment type="cofactor">
    <cofactor evidence="7">
        <name>Zn(2+)</name>
        <dbReference type="ChEBI" id="CHEBI:29105"/>
    </cofactor>
    <text evidence="7">Binds 1 zinc ion per subunit.</text>
</comment>
<evidence type="ECO:0000256" key="5">
    <source>
        <dbReference type="ARBA" id="ARBA00022833"/>
    </source>
</evidence>
<dbReference type="GO" id="GO:0045490">
    <property type="term" value="P:pectin catabolic process"/>
    <property type="evidence" value="ECO:0007669"/>
    <property type="project" value="UniProtKB-UniRule"/>
</dbReference>
<dbReference type="PIRSF" id="PIRSF006625">
    <property type="entry name" value="KduI"/>
    <property type="match status" value="1"/>
</dbReference>
<sequence length="278" mass="31379">MDVRQSVHSEHAKTLDTTELRKKFLIEKIFTPNHYTMTYSHIDRIVVGGIMPVDGEITFDDGIGKQFGVNYFLERRELGLINIGGPAKIVIDGTSYQVGNEEALYVGKGAKALAFSSLDKAKPAKLYYNSAPAHAVYPTRIITQDDAIKAPLGDVTTCNKRTICKYLVPEVVETCQLSMGLTRLAEGSNWNSMPTHTHERRMEVYFYFDMAEDTIIFHMMGEPHETRHLVMHNEQAVISPSWSIHTGVGTKNYAFIWGMIGENLTFDDMDHIAMLDLR</sequence>
<gene>
    <name evidence="7 9" type="primary">kduI</name>
    <name evidence="8" type="ordered locus">W5S_4266</name>
    <name evidence="10" type="ORF">C5E00_15290</name>
    <name evidence="9" type="ORF">F6Q06_02940</name>
</gene>
<evidence type="ECO:0000313" key="12">
    <source>
        <dbReference type="Proteomes" id="UP000269665"/>
    </source>
</evidence>
<feature type="binding site" evidence="7">
    <location>
        <position position="196"/>
    </location>
    <ligand>
        <name>Zn(2+)</name>
        <dbReference type="ChEBI" id="CHEBI:29105"/>
    </ligand>
</feature>
<dbReference type="EMBL" id="PSZG01000001">
    <property type="protein sequence ID" value="RKO78064.1"/>
    <property type="molecule type" value="Genomic_DNA"/>
</dbReference>
<accession>A0A0H3IE33</accession>
<dbReference type="PANTHER" id="PTHR38461:SF1">
    <property type="entry name" value="4-DEOXY-L-THREO-5-HEXOSULOSE-URONATE KETOL-ISOMERASE"/>
    <property type="match status" value="1"/>
</dbReference>
<comment type="similarity">
    <text evidence="3 7">Belongs to the KduI family.</text>
</comment>
<dbReference type="InterPro" id="IPR027449">
    <property type="entry name" value="KduI_N"/>
</dbReference>
<evidence type="ECO:0000256" key="1">
    <source>
        <dbReference type="ARBA" id="ARBA00000552"/>
    </source>
</evidence>
<evidence type="ECO:0000313" key="13">
    <source>
        <dbReference type="Proteomes" id="UP001194579"/>
    </source>
</evidence>
<reference evidence="10 12" key="3">
    <citation type="journal article" date="2018" name="BMC Genomics">
        <title>High genomic variability in the plant pathogenic bacterium Pectobacterium parmentieri deciphered from de novo assembled complete genomes.</title>
        <authorList>
            <person name="Zoledowska S."/>
            <person name="Motyka-Pomagruk A."/>
            <person name="Sledz W."/>
            <person name="Mengoni A."/>
            <person name="Lojkowska E."/>
        </authorList>
    </citation>
    <scope>NUCLEOTIDE SEQUENCE [LARGE SCALE GENOMIC DNA]</scope>
    <source>
        <strain evidence="10 12">IFB5626</strain>
    </source>
</reference>
<dbReference type="UniPathway" id="UPA00545">
    <property type="reaction ID" value="UER00826"/>
</dbReference>
<dbReference type="PATRIC" id="fig|1166016.3.peg.4346"/>
<dbReference type="AlphaFoldDB" id="A0A0H3IE33"/>
<dbReference type="Gene3D" id="2.60.120.520">
    <property type="entry name" value="pectin degrading enzyme 5-keto 4- deoxyuronate isomerase, domain 1"/>
    <property type="match status" value="1"/>
</dbReference>
<keyword evidence="13" id="KW-1185">Reference proteome</keyword>
<dbReference type="SUPFAM" id="SSF51182">
    <property type="entry name" value="RmlC-like cupins"/>
    <property type="match status" value="1"/>
</dbReference>
<dbReference type="RefSeq" id="WP_014701714.1">
    <property type="nucleotide sequence ID" value="NC_017845.1"/>
</dbReference>
<dbReference type="eggNOG" id="COG3717">
    <property type="taxonomic scope" value="Bacteria"/>
</dbReference>
<evidence type="ECO:0000256" key="7">
    <source>
        <dbReference type="HAMAP-Rule" id="MF_00687"/>
    </source>
</evidence>
<evidence type="ECO:0000256" key="3">
    <source>
        <dbReference type="ARBA" id="ARBA00008086"/>
    </source>
</evidence>
<dbReference type="InterPro" id="IPR014710">
    <property type="entry name" value="RmlC-like_jellyroll"/>
</dbReference>
<reference evidence="9" key="5">
    <citation type="submission" date="2024-05" db="EMBL/GenBank/DDBJ databases">
        <title>Identification of Pectobacterium versatile causing blackleg of potato from New York State with a whole genome sequencing approach.</title>
        <authorList>
            <person name="Ma X."/>
            <person name="Swingle B."/>
        </authorList>
    </citation>
    <scope>NUCLEOTIDE SEQUENCE</scope>
    <source>
        <strain evidence="9">NY1588A</strain>
    </source>
</reference>
<dbReference type="EMBL" id="CP003415">
    <property type="protein sequence ID" value="AFI92322.1"/>
    <property type="molecule type" value="Genomic_DNA"/>
</dbReference>
<protein>
    <recommendedName>
        <fullName evidence="7">4-deoxy-L-threo-5-hexosulose-uronate ketol-isomerase</fullName>
        <ecNumber evidence="7">5.3.1.17</ecNumber>
    </recommendedName>
    <alternativeName>
        <fullName evidence="7">5-keto-4-deoxyuronate isomerase</fullName>
    </alternativeName>
    <alternativeName>
        <fullName evidence="7">DKI isomerase</fullName>
    </alternativeName>
</protein>
<dbReference type="GO" id="GO:0019698">
    <property type="term" value="P:D-galacturonate catabolic process"/>
    <property type="evidence" value="ECO:0007669"/>
    <property type="project" value="TreeGrafter"/>
</dbReference>
<dbReference type="Proteomes" id="UP000008044">
    <property type="component" value="Chromosome"/>
</dbReference>
<dbReference type="KEGG" id="pec:W5S_4266"/>
<dbReference type="Proteomes" id="UP000269665">
    <property type="component" value="Unassembled WGS sequence"/>
</dbReference>
<evidence type="ECO:0000256" key="2">
    <source>
        <dbReference type="ARBA" id="ARBA00005148"/>
    </source>
</evidence>
<dbReference type="InterPro" id="IPR021120">
    <property type="entry name" value="KduI/IolB_isomerase"/>
</dbReference>
<dbReference type="HOGENOM" id="CLU_062609_0_0_6"/>
<dbReference type="EMBL" id="WABS01000004">
    <property type="protein sequence ID" value="MBI0553451.1"/>
    <property type="molecule type" value="Genomic_DNA"/>
</dbReference>
<dbReference type="GO" id="GO:0008270">
    <property type="term" value="F:zinc ion binding"/>
    <property type="evidence" value="ECO:0007669"/>
    <property type="project" value="UniProtKB-UniRule"/>
</dbReference>
<feature type="binding site" evidence="7">
    <location>
        <position position="198"/>
    </location>
    <ligand>
        <name>Zn(2+)</name>
        <dbReference type="ChEBI" id="CHEBI:29105"/>
    </ligand>
</feature>
<feature type="binding site" evidence="7">
    <location>
        <position position="245"/>
    </location>
    <ligand>
        <name>Zn(2+)</name>
        <dbReference type="ChEBI" id="CHEBI:29105"/>
    </ligand>
</feature>
<dbReference type="HAMAP" id="MF_00687">
    <property type="entry name" value="KduI"/>
    <property type="match status" value="1"/>
</dbReference>
<dbReference type="STRING" id="1905730.W5S_4266"/>
<feature type="binding site" evidence="7">
    <location>
        <position position="203"/>
    </location>
    <ligand>
        <name>Zn(2+)</name>
        <dbReference type="ChEBI" id="CHEBI:29105"/>
    </ligand>
</feature>
<dbReference type="Pfam" id="PF04962">
    <property type="entry name" value="KduI"/>
    <property type="match status" value="1"/>
</dbReference>
<dbReference type="CDD" id="cd20294">
    <property type="entry name" value="cupin_KduI_N"/>
    <property type="match status" value="1"/>
</dbReference>
<dbReference type="KEGG" id="ppar:A8F97_20950"/>
<dbReference type="NCBIfam" id="NF002091">
    <property type="entry name" value="PRK00924.1"/>
    <property type="match status" value="1"/>
</dbReference>
<dbReference type="Gene3D" id="2.60.120.10">
    <property type="entry name" value="Jelly Rolls"/>
    <property type="match status" value="1"/>
</dbReference>
<evidence type="ECO:0000313" key="8">
    <source>
        <dbReference type="EMBL" id="AFI92322.1"/>
    </source>
</evidence>
<comment type="catalytic activity">
    <reaction evidence="1 7">
        <text>5-dehydro-4-deoxy-D-glucuronate = 3-deoxy-D-glycero-2,5-hexodiulosonate</text>
        <dbReference type="Rhea" id="RHEA:23896"/>
        <dbReference type="ChEBI" id="CHEBI:17117"/>
        <dbReference type="ChEBI" id="CHEBI:29071"/>
        <dbReference type="EC" id="5.3.1.17"/>
    </reaction>
</comment>
<keyword evidence="6 7" id="KW-0413">Isomerase</keyword>
<evidence type="ECO:0000313" key="9">
    <source>
        <dbReference type="EMBL" id="MBI0553451.1"/>
    </source>
</evidence>
<comment type="pathway">
    <text evidence="2 7">Glycan metabolism; pectin degradation; 2-dehydro-3-deoxy-D-gluconate from pectin: step 4/5.</text>
</comment>
<dbReference type="GO" id="GO:0008697">
    <property type="term" value="F:4-deoxy-L-threo-5-hexosulose-uronate ketol-isomerase activity"/>
    <property type="evidence" value="ECO:0007669"/>
    <property type="project" value="UniProtKB-UniRule"/>
</dbReference>
<evidence type="ECO:0000313" key="11">
    <source>
        <dbReference type="Proteomes" id="UP000008044"/>
    </source>
</evidence>
<comment type="function">
    <text evidence="7">Catalyzes the isomerization of 5-dehydro-4-deoxy-D-glucuronate to 3-deoxy-D-glycero-2,5-hexodiulosonate.</text>
</comment>
<organism evidence="8 11">
    <name type="scientific">Pectobacterium parmentieri</name>
    <dbReference type="NCBI Taxonomy" id="1905730"/>
    <lineage>
        <taxon>Bacteria</taxon>
        <taxon>Pseudomonadati</taxon>
        <taxon>Pseudomonadota</taxon>
        <taxon>Gammaproteobacteria</taxon>
        <taxon>Enterobacterales</taxon>
        <taxon>Pectobacteriaceae</taxon>
        <taxon>Pectobacterium</taxon>
    </lineage>
</organism>
<dbReference type="GeneID" id="45851922"/>
<reference evidence="8" key="2">
    <citation type="submission" date="2012-03" db="EMBL/GenBank/DDBJ databases">
        <authorList>
            <person name="Koskinen P."/>
            <person name="Laine P."/>
            <person name="Niemi O."/>
            <person name="Nykyri J."/>
            <person name="Harjunpaa H."/>
            <person name="Auvinen P."/>
            <person name="Paulin L."/>
            <person name="Pirhonen M."/>
            <person name="Palva T."/>
            <person name="Holm L."/>
        </authorList>
    </citation>
    <scope>NUCLEOTIDE SEQUENCE</scope>
    <source>
        <strain evidence="8">SCC3193</strain>
    </source>
</reference>
<reference evidence="8 11" key="1">
    <citation type="journal article" date="2012" name="J. Bacteriol.">
        <title>Genome sequence of Pectobacterium sp. strain SCC3193.</title>
        <authorList>
            <person name="Koskinen J.P."/>
            <person name="Laine P."/>
            <person name="Niemi O."/>
            <person name="Nykyri J."/>
            <person name="Harjunpaa H."/>
            <person name="Auvinen P."/>
            <person name="Paulin L."/>
            <person name="Pirhonen M."/>
            <person name="Palva T."/>
            <person name="Holm L."/>
        </authorList>
    </citation>
    <scope>NUCLEOTIDE SEQUENCE [LARGE SCALE GENOMIC DNA]</scope>
    <source>
        <strain evidence="8 11">SCC3193</strain>
    </source>
</reference>
<evidence type="ECO:0000313" key="10">
    <source>
        <dbReference type="EMBL" id="RKO78064.1"/>
    </source>
</evidence>
<dbReference type="InterPro" id="IPR007045">
    <property type="entry name" value="KduI"/>
</dbReference>
<dbReference type="Proteomes" id="UP001194579">
    <property type="component" value="Unassembled WGS sequence"/>
</dbReference>
<name>A0A0H3IE33_PECPM</name>
<keyword evidence="5 7" id="KW-0862">Zinc</keyword>
<dbReference type="PANTHER" id="PTHR38461">
    <property type="entry name" value="4-DEOXY-L-THREO-5-HEXOSULOSE-URONATE KETOL-ISOMERASE"/>
    <property type="match status" value="1"/>
</dbReference>
<dbReference type="InterPro" id="IPR011051">
    <property type="entry name" value="RmlC_Cupin_sf"/>
</dbReference>